<dbReference type="GO" id="GO:0003677">
    <property type="term" value="F:DNA binding"/>
    <property type="evidence" value="ECO:0007669"/>
    <property type="project" value="UniProtKB-UniRule"/>
</dbReference>
<dbReference type="InterPro" id="IPR009071">
    <property type="entry name" value="HMG_box_dom"/>
</dbReference>
<dbReference type="PROSITE" id="PS50118">
    <property type="entry name" value="HMG_BOX_2"/>
    <property type="match status" value="1"/>
</dbReference>
<dbReference type="Gene3D" id="1.10.30.10">
    <property type="entry name" value="High mobility group box domain"/>
    <property type="match status" value="1"/>
</dbReference>
<organism evidence="3 4">
    <name type="scientific">Rhynchospora tenuis</name>
    <dbReference type="NCBI Taxonomy" id="198213"/>
    <lineage>
        <taxon>Eukaryota</taxon>
        <taxon>Viridiplantae</taxon>
        <taxon>Streptophyta</taxon>
        <taxon>Embryophyta</taxon>
        <taxon>Tracheophyta</taxon>
        <taxon>Spermatophyta</taxon>
        <taxon>Magnoliopsida</taxon>
        <taxon>Liliopsida</taxon>
        <taxon>Poales</taxon>
        <taxon>Cyperaceae</taxon>
        <taxon>Cyperoideae</taxon>
        <taxon>Rhynchosporeae</taxon>
        <taxon>Rhynchospora</taxon>
    </lineage>
</organism>
<comment type="caution">
    <text evidence="3">The sequence shown here is derived from an EMBL/GenBank/DDBJ whole genome shotgun (WGS) entry which is preliminary data.</text>
</comment>
<proteinExistence type="predicted"/>
<name>A0AAD5ZKQ1_9POAL</name>
<evidence type="ECO:0000313" key="4">
    <source>
        <dbReference type="Proteomes" id="UP001210211"/>
    </source>
</evidence>
<keyword evidence="1" id="KW-0238">DNA-binding</keyword>
<dbReference type="AlphaFoldDB" id="A0AAD5ZKQ1"/>
<dbReference type="GO" id="GO:0005634">
    <property type="term" value="C:nucleus"/>
    <property type="evidence" value="ECO:0007669"/>
    <property type="project" value="UniProtKB-UniRule"/>
</dbReference>
<feature type="DNA-binding region" description="HMG box" evidence="1">
    <location>
        <begin position="84"/>
        <end position="147"/>
    </location>
</feature>
<keyword evidence="1" id="KW-0539">Nucleus</keyword>
<dbReference type="GO" id="GO:0010197">
    <property type="term" value="P:polar nucleus fusion"/>
    <property type="evidence" value="ECO:0007669"/>
    <property type="project" value="TreeGrafter"/>
</dbReference>
<dbReference type="PANTHER" id="PTHR47658">
    <property type="entry name" value="HIGH MOBILITY GROUP B PROTEIN 12-RELATED"/>
    <property type="match status" value="1"/>
</dbReference>
<reference evidence="3 4" key="1">
    <citation type="journal article" date="2022" name="Cell">
        <title>Repeat-based holocentromeres influence genome architecture and karyotype evolution.</title>
        <authorList>
            <person name="Hofstatter P.G."/>
            <person name="Thangavel G."/>
            <person name="Lux T."/>
            <person name="Neumann P."/>
            <person name="Vondrak T."/>
            <person name="Novak P."/>
            <person name="Zhang M."/>
            <person name="Costa L."/>
            <person name="Castellani M."/>
            <person name="Scott A."/>
            <person name="Toegelov H."/>
            <person name="Fuchs J."/>
            <person name="Mata-Sucre Y."/>
            <person name="Dias Y."/>
            <person name="Vanzela A.L.L."/>
            <person name="Huettel B."/>
            <person name="Almeida C.C.S."/>
            <person name="Simkova H."/>
            <person name="Souza G."/>
            <person name="Pedrosa-Harand A."/>
            <person name="Macas J."/>
            <person name="Mayer K.F.X."/>
            <person name="Houben A."/>
            <person name="Marques A."/>
        </authorList>
    </citation>
    <scope>NUCLEOTIDE SEQUENCE [LARGE SCALE GENOMIC DNA]</scope>
    <source>
        <strain evidence="3">RhyTen1mFocal</strain>
    </source>
</reference>
<feature type="domain" description="HMG box" evidence="2">
    <location>
        <begin position="84"/>
        <end position="147"/>
    </location>
</feature>
<evidence type="ECO:0000313" key="3">
    <source>
        <dbReference type="EMBL" id="KAJ3699591.1"/>
    </source>
</evidence>
<dbReference type="EMBL" id="JAMRDG010000001">
    <property type="protein sequence ID" value="KAJ3699591.1"/>
    <property type="molecule type" value="Genomic_DNA"/>
</dbReference>
<evidence type="ECO:0000256" key="1">
    <source>
        <dbReference type="PROSITE-ProRule" id="PRU00267"/>
    </source>
</evidence>
<keyword evidence="4" id="KW-1185">Reference proteome</keyword>
<evidence type="ECO:0000259" key="2">
    <source>
        <dbReference type="PROSITE" id="PS50118"/>
    </source>
</evidence>
<dbReference type="InterPro" id="IPR036910">
    <property type="entry name" value="HMG_box_dom_sf"/>
</dbReference>
<accession>A0AAD5ZKQ1</accession>
<protein>
    <recommendedName>
        <fullName evidence="2">HMG box domain-containing protein</fullName>
    </recommendedName>
</protein>
<gene>
    <name evidence="3" type="ORF">LUZ61_003296</name>
</gene>
<sequence length="167" mass="19663">MARKRVSALYPLLRAPDGSAFTNCELCGVSVPIALADMHDCVELKVKRRRNTVDKCCWVQEKPDEKRLLTIEKESMEKSGADFKDQPRSAFCFFMEEFSKNCEGRILIEVSERGFETWKNMSIEERTPYLQQASMLDKMYELKIQWEEIFYKKKYEGPSESNSYRNR</sequence>
<dbReference type="PANTHER" id="PTHR47658:SF2">
    <property type="entry name" value="HMG-BOX (HIGH MOBILITY GROUP) DNA-BINDING FAMILY PROTEIN"/>
    <property type="match status" value="1"/>
</dbReference>
<dbReference type="Proteomes" id="UP001210211">
    <property type="component" value="Unassembled WGS sequence"/>
</dbReference>
<dbReference type="SUPFAM" id="SSF47095">
    <property type="entry name" value="HMG-box"/>
    <property type="match status" value="1"/>
</dbReference>